<evidence type="ECO:0000313" key="3">
    <source>
        <dbReference type="Proteomes" id="UP001165586"/>
    </source>
</evidence>
<keyword evidence="3" id="KW-1185">Reference proteome</keyword>
<proteinExistence type="predicted"/>
<dbReference type="Proteomes" id="UP001165586">
    <property type="component" value="Unassembled WGS sequence"/>
</dbReference>
<protein>
    <submittedName>
        <fullName evidence="2">Uncharacterized protein</fullName>
    </submittedName>
</protein>
<feature type="non-terminal residue" evidence="2">
    <location>
        <position position="1"/>
    </location>
</feature>
<gene>
    <name evidence="2" type="ORF">N1032_28000</name>
</gene>
<evidence type="ECO:0000256" key="1">
    <source>
        <dbReference type="SAM" id="MobiDB-lite"/>
    </source>
</evidence>
<comment type="caution">
    <text evidence="2">The sequence shown here is derived from an EMBL/GenBank/DDBJ whole genome shotgun (WGS) entry which is preliminary data.</text>
</comment>
<name>A0ABT2HCB2_9MICO</name>
<sequence>APDAPEDYDTPDWSFLEEGDPVFEDEESNDDNGDSSDEEENAAFEDEQEQSPELENTDDTDYGDTVDIDLDTIITIHGKEYTAEELVNRYQEDEIFNQRKAEFEAERNAFIEDKEASVKLLDLTYLECDRQLAEYQNGFDWEWLAANDPRSYIENKQYVERLQHKKQEVI</sequence>
<dbReference type="EMBL" id="JANLCJ010000842">
    <property type="protein sequence ID" value="MCS5737580.1"/>
    <property type="molecule type" value="Genomic_DNA"/>
</dbReference>
<reference evidence="2" key="1">
    <citation type="submission" date="2022-08" db="EMBL/GenBank/DDBJ databases">
        <authorList>
            <person name="Deng Y."/>
            <person name="Han X.-F."/>
            <person name="Zhang Y.-Q."/>
        </authorList>
    </citation>
    <scope>NUCLEOTIDE SEQUENCE</scope>
    <source>
        <strain evidence="2">CPCC 203386</strain>
    </source>
</reference>
<dbReference type="RefSeq" id="WP_259544013.1">
    <property type="nucleotide sequence ID" value="NZ_JANLCJ010000842.1"/>
</dbReference>
<evidence type="ECO:0000313" key="2">
    <source>
        <dbReference type="EMBL" id="MCS5737580.1"/>
    </source>
</evidence>
<accession>A0ABT2HCB2</accession>
<feature type="region of interest" description="Disordered" evidence="1">
    <location>
        <begin position="1"/>
        <end position="64"/>
    </location>
</feature>
<feature type="non-terminal residue" evidence="2">
    <location>
        <position position="170"/>
    </location>
</feature>
<organism evidence="2 3">
    <name type="scientific">Herbiconiux daphne</name>
    <dbReference type="NCBI Taxonomy" id="2970914"/>
    <lineage>
        <taxon>Bacteria</taxon>
        <taxon>Bacillati</taxon>
        <taxon>Actinomycetota</taxon>
        <taxon>Actinomycetes</taxon>
        <taxon>Micrococcales</taxon>
        <taxon>Microbacteriaceae</taxon>
        <taxon>Herbiconiux</taxon>
    </lineage>
</organism>